<feature type="chain" id="PRO_5002063759" description="Pilus assembly protein" evidence="7">
    <location>
        <begin position="23"/>
        <end position="251"/>
    </location>
</feature>
<dbReference type="InterPro" id="IPR016148">
    <property type="entry name" value="Pili_assmbl_chaperone_C"/>
</dbReference>
<proteinExistence type="inferred from homology"/>
<evidence type="ECO:0000256" key="3">
    <source>
        <dbReference type="ARBA" id="ARBA00022729"/>
    </source>
</evidence>
<dbReference type="InterPro" id="IPR013783">
    <property type="entry name" value="Ig-like_fold"/>
</dbReference>
<feature type="domain" description="Pili assembly chaperone N-terminal" evidence="8">
    <location>
        <begin position="36"/>
        <end position="165"/>
    </location>
</feature>
<dbReference type="SUPFAM" id="SSF49584">
    <property type="entry name" value="Periplasmic chaperone C-domain"/>
    <property type="match status" value="1"/>
</dbReference>
<name>A0A0B1RES9_9GAMM</name>
<dbReference type="InterPro" id="IPR036316">
    <property type="entry name" value="Pili_assmbl_chap_C_dom_sf"/>
</dbReference>
<evidence type="ECO:0000313" key="11">
    <source>
        <dbReference type="Proteomes" id="UP000030853"/>
    </source>
</evidence>
<reference evidence="10 11" key="1">
    <citation type="submission" date="2014-11" db="EMBL/GenBank/DDBJ databases">
        <title>Genome sequencing of Pantoea rodasii ND03.</title>
        <authorList>
            <person name="Muhamad Yunos N.Y."/>
            <person name="Chan K.-G."/>
        </authorList>
    </citation>
    <scope>NUCLEOTIDE SEQUENCE [LARGE SCALE GENOMIC DNA]</scope>
    <source>
        <strain evidence="10 11">ND03</strain>
    </source>
</reference>
<feature type="domain" description="Pili assembly chaperone C-terminal" evidence="9">
    <location>
        <begin position="187"/>
        <end position="243"/>
    </location>
</feature>
<keyword evidence="4" id="KW-0574">Periplasm</keyword>
<feature type="signal peptide" evidence="7">
    <location>
        <begin position="1"/>
        <end position="22"/>
    </location>
</feature>
<dbReference type="InterPro" id="IPR050643">
    <property type="entry name" value="Periplasmic_pilus_chap"/>
</dbReference>
<organism evidence="10 11">
    <name type="scientific">Pantoea rodasii</name>
    <dbReference type="NCBI Taxonomy" id="1076549"/>
    <lineage>
        <taxon>Bacteria</taxon>
        <taxon>Pseudomonadati</taxon>
        <taxon>Pseudomonadota</taxon>
        <taxon>Gammaproteobacteria</taxon>
        <taxon>Enterobacterales</taxon>
        <taxon>Erwiniaceae</taxon>
        <taxon>Pantoea</taxon>
    </lineage>
</organism>
<dbReference type="InterPro" id="IPR016147">
    <property type="entry name" value="Pili_assmbl_chaperone_N"/>
</dbReference>
<dbReference type="InterPro" id="IPR008962">
    <property type="entry name" value="PapD-like_sf"/>
</dbReference>
<dbReference type="PANTHER" id="PTHR30251:SF9">
    <property type="entry name" value="CHAPERONE PROTEIN CAF1M"/>
    <property type="match status" value="1"/>
</dbReference>
<evidence type="ECO:0000313" key="10">
    <source>
        <dbReference type="EMBL" id="KHJ69722.1"/>
    </source>
</evidence>
<evidence type="ECO:0008006" key="12">
    <source>
        <dbReference type="Google" id="ProtNLM"/>
    </source>
</evidence>
<dbReference type="SUPFAM" id="SSF49354">
    <property type="entry name" value="PapD-like"/>
    <property type="match status" value="1"/>
</dbReference>
<dbReference type="Proteomes" id="UP000030853">
    <property type="component" value="Unassembled WGS sequence"/>
</dbReference>
<dbReference type="Pfam" id="PF02753">
    <property type="entry name" value="PapD_C"/>
    <property type="match status" value="1"/>
</dbReference>
<keyword evidence="6" id="KW-0393">Immunoglobulin domain</keyword>
<evidence type="ECO:0000256" key="2">
    <source>
        <dbReference type="ARBA" id="ARBA00007399"/>
    </source>
</evidence>
<evidence type="ECO:0000256" key="6">
    <source>
        <dbReference type="ARBA" id="ARBA00023319"/>
    </source>
</evidence>
<evidence type="ECO:0000256" key="4">
    <source>
        <dbReference type="ARBA" id="ARBA00022764"/>
    </source>
</evidence>
<evidence type="ECO:0000256" key="1">
    <source>
        <dbReference type="ARBA" id="ARBA00004418"/>
    </source>
</evidence>
<dbReference type="PRINTS" id="PR00969">
    <property type="entry name" value="CHAPERONPILI"/>
</dbReference>
<gene>
    <name evidence="10" type="ORF">QU24_02245</name>
</gene>
<dbReference type="InterPro" id="IPR001829">
    <property type="entry name" value="Pili_assmbl_chaperone_bac"/>
</dbReference>
<dbReference type="GO" id="GO:0071555">
    <property type="term" value="P:cell wall organization"/>
    <property type="evidence" value="ECO:0007669"/>
    <property type="project" value="InterPro"/>
</dbReference>
<dbReference type="Gene3D" id="2.60.40.10">
    <property type="entry name" value="Immunoglobulins"/>
    <property type="match status" value="2"/>
</dbReference>
<dbReference type="AlphaFoldDB" id="A0A0B1RES9"/>
<comment type="similarity">
    <text evidence="2">Belongs to the periplasmic pilus chaperone family.</text>
</comment>
<evidence type="ECO:0000256" key="5">
    <source>
        <dbReference type="ARBA" id="ARBA00023186"/>
    </source>
</evidence>
<keyword evidence="5" id="KW-0143">Chaperone</keyword>
<evidence type="ECO:0000259" key="8">
    <source>
        <dbReference type="Pfam" id="PF00345"/>
    </source>
</evidence>
<sequence>MAKVNCIVLMVAMMCTMTLAQAGNVPIENELQSFSVKTGATRLIYPAGSNGASLTVMNPQSYPMLVQSEVIGNDRKSEAPFIVTPPLFRLDGHQQSRIKVIATSNHDDDQKESLYWLCLTGIPPEQDSAWTDDAYKKKQTGKKATILTQLRIKSCLKLIVRPSSLRGAPDDFASSLTWVKTGKTLTVTNPTPFFINLKSVLLGKESVNNLDFVPPMGKRELTLPDSAHGPVHWRLITDYGGDSQEFTSPLN</sequence>
<dbReference type="GO" id="GO:0030288">
    <property type="term" value="C:outer membrane-bounded periplasmic space"/>
    <property type="evidence" value="ECO:0007669"/>
    <property type="project" value="InterPro"/>
</dbReference>
<dbReference type="PANTHER" id="PTHR30251">
    <property type="entry name" value="PILUS ASSEMBLY CHAPERONE"/>
    <property type="match status" value="1"/>
</dbReference>
<protein>
    <recommendedName>
        <fullName evidence="12">Pilus assembly protein</fullName>
    </recommendedName>
</protein>
<dbReference type="EMBL" id="JTJJ01000011">
    <property type="protein sequence ID" value="KHJ69722.1"/>
    <property type="molecule type" value="Genomic_DNA"/>
</dbReference>
<evidence type="ECO:0000256" key="7">
    <source>
        <dbReference type="SAM" id="SignalP"/>
    </source>
</evidence>
<comment type="caution">
    <text evidence="10">The sequence shown here is derived from an EMBL/GenBank/DDBJ whole genome shotgun (WGS) entry which is preliminary data.</text>
</comment>
<keyword evidence="3 7" id="KW-0732">Signal</keyword>
<comment type="subcellular location">
    <subcellularLocation>
        <location evidence="1">Periplasm</location>
    </subcellularLocation>
</comment>
<evidence type="ECO:0000259" key="9">
    <source>
        <dbReference type="Pfam" id="PF02753"/>
    </source>
</evidence>
<dbReference type="Pfam" id="PF00345">
    <property type="entry name" value="PapD_N"/>
    <property type="match status" value="1"/>
</dbReference>
<accession>A0A0B1RES9</accession>